<gene>
    <name evidence="1" type="ORF">S01H1_77885</name>
</gene>
<feature type="non-terminal residue" evidence="1">
    <location>
        <position position="1"/>
    </location>
</feature>
<organism evidence="1">
    <name type="scientific">marine sediment metagenome</name>
    <dbReference type="NCBI Taxonomy" id="412755"/>
    <lineage>
        <taxon>unclassified sequences</taxon>
        <taxon>metagenomes</taxon>
        <taxon>ecological metagenomes</taxon>
    </lineage>
</organism>
<comment type="caution">
    <text evidence="1">The sequence shown here is derived from an EMBL/GenBank/DDBJ whole genome shotgun (WGS) entry which is preliminary data.</text>
</comment>
<sequence>SGARGKYFIKKTRRGNAYEVYATNGFLKSALKQRKSTIT</sequence>
<dbReference type="AlphaFoldDB" id="X0ZYH5"/>
<proteinExistence type="predicted"/>
<protein>
    <submittedName>
        <fullName evidence="1">Uncharacterized protein</fullName>
    </submittedName>
</protein>
<reference evidence="1" key="1">
    <citation type="journal article" date="2014" name="Front. Microbiol.">
        <title>High frequency of phylogenetically diverse reductive dehalogenase-homologous genes in deep subseafloor sedimentary metagenomes.</title>
        <authorList>
            <person name="Kawai M."/>
            <person name="Futagami T."/>
            <person name="Toyoda A."/>
            <person name="Takaki Y."/>
            <person name="Nishi S."/>
            <person name="Hori S."/>
            <person name="Arai W."/>
            <person name="Tsubouchi T."/>
            <person name="Morono Y."/>
            <person name="Uchiyama I."/>
            <person name="Ito T."/>
            <person name="Fujiyama A."/>
            <person name="Inagaki F."/>
            <person name="Takami H."/>
        </authorList>
    </citation>
    <scope>NUCLEOTIDE SEQUENCE</scope>
    <source>
        <strain evidence="1">Expedition CK06-06</strain>
    </source>
</reference>
<accession>X0ZYH5</accession>
<evidence type="ECO:0000313" key="1">
    <source>
        <dbReference type="EMBL" id="GAG53081.1"/>
    </source>
</evidence>
<dbReference type="EMBL" id="BARS01052380">
    <property type="protein sequence ID" value="GAG53081.1"/>
    <property type="molecule type" value="Genomic_DNA"/>
</dbReference>
<name>X0ZYH5_9ZZZZ</name>